<reference evidence="1" key="1">
    <citation type="submission" date="2022-03" db="EMBL/GenBank/DDBJ databases">
        <title>Streptomyces 7R015 and 7R016 isolated from Barleria lupulina in Thailand.</title>
        <authorList>
            <person name="Kanchanasin P."/>
            <person name="Phongsopitanun W."/>
            <person name="Tanasupawat S."/>
        </authorList>
    </citation>
    <scope>NUCLEOTIDE SEQUENCE</scope>
    <source>
        <strain evidence="1">7R015</strain>
    </source>
</reference>
<proteinExistence type="predicted"/>
<organism evidence="1 2">
    <name type="scientific">Streptomyces cylindrosporus</name>
    <dbReference type="NCBI Taxonomy" id="2927583"/>
    <lineage>
        <taxon>Bacteria</taxon>
        <taxon>Bacillati</taxon>
        <taxon>Actinomycetota</taxon>
        <taxon>Actinomycetes</taxon>
        <taxon>Kitasatosporales</taxon>
        <taxon>Streptomycetaceae</taxon>
        <taxon>Streptomyces</taxon>
    </lineage>
</organism>
<sequence length="80" mass="9215">MDNFYRPLTNRTREQAGDVVVSGEVQTFRHDRSAQDSQELAVHNLPQTRDRIIAEPGQVVSWAHFRVGLEEIYGISTVRY</sequence>
<accession>A0ABS9YNA4</accession>
<gene>
    <name evidence="1" type="ORF">MQP27_46925</name>
</gene>
<evidence type="ECO:0000313" key="1">
    <source>
        <dbReference type="EMBL" id="MCI3278625.1"/>
    </source>
</evidence>
<dbReference type="Proteomes" id="UP001165269">
    <property type="component" value="Unassembled WGS sequence"/>
</dbReference>
<keyword evidence="2" id="KW-1185">Reference proteome</keyword>
<evidence type="ECO:0000313" key="2">
    <source>
        <dbReference type="Proteomes" id="UP001165269"/>
    </source>
</evidence>
<protein>
    <submittedName>
        <fullName evidence="1">Uncharacterized protein</fullName>
    </submittedName>
</protein>
<dbReference type="EMBL" id="JALDAY010000020">
    <property type="protein sequence ID" value="MCI3278625.1"/>
    <property type="molecule type" value="Genomic_DNA"/>
</dbReference>
<name>A0ABS9YNA4_9ACTN</name>
<comment type="caution">
    <text evidence="1">The sequence shown here is derived from an EMBL/GenBank/DDBJ whole genome shotgun (WGS) entry which is preliminary data.</text>
</comment>
<dbReference type="RefSeq" id="WP_242777446.1">
    <property type="nucleotide sequence ID" value="NZ_JALDAY010000020.1"/>
</dbReference>